<dbReference type="FunFam" id="3.30.70.2740:FF:000001">
    <property type="entry name" value="D-lactate dehydrogenase mitochondrial"/>
    <property type="match status" value="1"/>
</dbReference>
<gene>
    <name evidence="15" type="ORF">Amon01_000325600</name>
</gene>
<dbReference type="EC" id="1.1.2.4" evidence="9"/>
<dbReference type="GO" id="GO:0004458">
    <property type="term" value="F:D-lactate dehydrogenase (cytochrome) activity"/>
    <property type="evidence" value="ECO:0007669"/>
    <property type="project" value="UniProtKB-EC"/>
</dbReference>
<feature type="region of interest" description="Disordered" evidence="13">
    <location>
        <begin position="32"/>
        <end position="65"/>
    </location>
</feature>
<dbReference type="InterPro" id="IPR006094">
    <property type="entry name" value="Oxid_FAD_bind_N"/>
</dbReference>
<dbReference type="Proteomes" id="UP001165063">
    <property type="component" value="Unassembled WGS sequence"/>
</dbReference>
<comment type="caution">
    <text evidence="15">The sequence shown here is derived from an EMBL/GenBank/DDBJ whole genome shotgun (WGS) entry which is preliminary data.</text>
</comment>
<evidence type="ECO:0000256" key="8">
    <source>
        <dbReference type="ARBA" id="ARBA00023128"/>
    </source>
</evidence>
<comment type="similarity">
    <text evidence="3">Belongs to the FAD-binding oxidoreductase/transferase type 4 family.</text>
</comment>
<evidence type="ECO:0000256" key="5">
    <source>
        <dbReference type="ARBA" id="ARBA00022827"/>
    </source>
</evidence>
<dbReference type="FunFam" id="3.30.465.10:FF:000038">
    <property type="entry name" value="D-lactate dehydrogenase"/>
    <property type="match status" value="1"/>
</dbReference>
<name>A0A9W6YR58_AMBMO</name>
<keyword evidence="4" id="KW-0285">Flavoprotein</keyword>
<dbReference type="GO" id="GO:1903457">
    <property type="term" value="P:lactate catabolic process"/>
    <property type="evidence" value="ECO:0007669"/>
    <property type="project" value="TreeGrafter"/>
</dbReference>
<evidence type="ECO:0000313" key="15">
    <source>
        <dbReference type="EMBL" id="GMG26330.1"/>
    </source>
</evidence>
<comment type="subcellular location">
    <subcellularLocation>
        <location evidence="2">Mitochondrion</location>
    </subcellularLocation>
</comment>
<dbReference type="PROSITE" id="PS51387">
    <property type="entry name" value="FAD_PCMH"/>
    <property type="match status" value="1"/>
</dbReference>
<dbReference type="SUPFAM" id="SSF56176">
    <property type="entry name" value="FAD-binding/transporter-associated domain-like"/>
    <property type="match status" value="1"/>
</dbReference>
<keyword evidence="5" id="KW-0274">FAD</keyword>
<feature type="domain" description="FAD-binding PCMH-type" evidence="14">
    <location>
        <begin position="157"/>
        <end position="334"/>
    </location>
</feature>
<evidence type="ECO:0000256" key="12">
    <source>
        <dbReference type="ARBA" id="ARBA00083446"/>
    </source>
</evidence>
<dbReference type="Gene3D" id="3.30.465.10">
    <property type="match status" value="1"/>
</dbReference>
<accession>A0A9W6YR58</accession>
<evidence type="ECO:0000256" key="7">
    <source>
        <dbReference type="ARBA" id="ARBA00023002"/>
    </source>
</evidence>
<evidence type="ECO:0000256" key="13">
    <source>
        <dbReference type="SAM" id="MobiDB-lite"/>
    </source>
</evidence>
<dbReference type="InterPro" id="IPR016169">
    <property type="entry name" value="FAD-bd_PCMH_sub2"/>
</dbReference>
<evidence type="ECO:0000256" key="10">
    <source>
        <dbReference type="ARBA" id="ARBA00051436"/>
    </source>
</evidence>
<dbReference type="Gene3D" id="3.30.70.2740">
    <property type="match status" value="1"/>
</dbReference>
<evidence type="ECO:0000256" key="6">
    <source>
        <dbReference type="ARBA" id="ARBA00022946"/>
    </source>
</evidence>
<protein>
    <recommendedName>
        <fullName evidence="9">D-lactate dehydrogenase (cytochrome)</fullName>
        <ecNumber evidence="9">1.1.2.4</ecNumber>
    </recommendedName>
    <alternativeName>
        <fullName evidence="12">D-lactate ferricytochrome C oxidoreductase</fullName>
    </alternativeName>
</protein>
<dbReference type="GO" id="GO:0071949">
    <property type="term" value="F:FAD binding"/>
    <property type="evidence" value="ECO:0007669"/>
    <property type="project" value="InterPro"/>
</dbReference>
<dbReference type="EMBL" id="BSXU01001338">
    <property type="protein sequence ID" value="GMG26330.1"/>
    <property type="molecule type" value="Genomic_DNA"/>
</dbReference>
<dbReference type="InterPro" id="IPR036318">
    <property type="entry name" value="FAD-bd_PCMH-like_sf"/>
</dbReference>
<feature type="compositionally biased region" description="Polar residues" evidence="13">
    <location>
        <begin position="32"/>
        <end position="44"/>
    </location>
</feature>
<dbReference type="OrthoDB" id="7786253at2759"/>
<dbReference type="GO" id="GO:0005739">
    <property type="term" value="C:mitochondrion"/>
    <property type="evidence" value="ECO:0007669"/>
    <property type="project" value="UniProtKB-SubCell"/>
</dbReference>
<evidence type="ECO:0000259" key="14">
    <source>
        <dbReference type="PROSITE" id="PS51387"/>
    </source>
</evidence>
<proteinExistence type="inferred from homology"/>
<dbReference type="GO" id="GO:0008720">
    <property type="term" value="F:D-lactate dehydrogenase (NAD+) activity"/>
    <property type="evidence" value="ECO:0007669"/>
    <property type="project" value="TreeGrafter"/>
</dbReference>
<comment type="cofactor">
    <cofactor evidence="1">
        <name>FAD</name>
        <dbReference type="ChEBI" id="CHEBI:57692"/>
    </cofactor>
</comment>
<comment type="function">
    <text evidence="11">Catalyzes the stereospecific oxidation of D-lactate to pyruvate.</text>
</comment>
<reference evidence="15" key="1">
    <citation type="submission" date="2023-04" db="EMBL/GenBank/DDBJ databases">
        <title>Ambrosiozyma monospora NBRC 1965.</title>
        <authorList>
            <person name="Ichikawa N."/>
            <person name="Sato H."/>
            <person name="Tonouchi N."/>
        </authorList>
    </citation>
    <scope>NUCLEOTIDE SEQUENCE</scope>
    <source>
        <strain evidence="15">NBRC 1965</strain>
    </source>
</reference>
<dbReference type="AlphaFoldDB" id="A0A9W6YR58"/>
<dbReference type="InterPro" id="IPR016171">
    <property type="entry name" value="Vanillyl_alc_oxidase_C-sub2"/>
</dbReference>
<evidence type="ECO:0000256" key="11">
    <source>
        <dbReference type="ARBA" id="ARBA00055809"/>
    </source>
</evidence>
<dbReference type="InterPro" id="IPR016164">
    <property type="entry name" value="FAD-linked_Oxase-like_C"/>
</dbReference>
<evidence type="ECO:0000256" key="2">
    <source>
        <dbReference type="ARBA" id="ARBA00004173"/>
    </source>
</evidence>
<dbReference type="FunFam" id="1.10.45.10:FF:000001">
    <property type="entry name" value="D-lactate dehydrogenase mitochondrial"/>
    <property type="match status" value="1"/>
</dbReference>
<keyword evidence="16" id="KW-1185">Reference proteome</keyword>
<dbReference type="Pfam" id="PF02913">
    <property type="entry name" value="FAD-oxidase_C"/>
    <property type="match status" value="1"/>
</dbReference>
<dbReference type="Pfam" id="PF01565">
    <property type="entry name" value="FAD_binding_4"/>
    <property type="match status" value="1"/>
</dbReference>
<organism evidence="15 16">
    <name type="scientific">Ambrosiozyma monospora</name>
    <name type="common">Yeast</name>
    <name type="synonym">Endomycopsis monosporus</name>
    <dbReference type="NCBI Taxonomy" id="43982"/>
    <lineage>
        <taxon>Eukaryota</taxon>
        <taxon>Fungi</taxon>
        <taxon>Dikarya</taxon>
        <taxon>Ascomycota</taxon>
        <taxon>Saccharomycotina</taxon>
        <taxon>Pichiomycetes</taxon>
        <taxon>Pichiales</taxon>
        <taxon>Pichiaceae</taxon>
        <taxon>Ambrosiozyma</taxon>
    </lineage>
</organism>
<evidence type="ECO:0000256" key="4">
    <source>
        <dbReference type="ARBA" id="ARBA00022630"/>
    </source>
</evidence>
<evidence type="ECO:0000313" key="16">
    <source>
        <dbReference type="Proteomes" id="UP001165063"/>
    </source>
</evidence>
<keyword evidence="7" id="KW-0560">Oxidoreductase</keyword>
<dbReference type="PANTHER" id="PTHR11748:SF111">
    <property type="entry name" value="D-LACTATE DEHYDROGENASE, MITOCHONDRIAL-RELATED"/>
    <property type="match status" value="1"/>
</dbReference>
<evidence type="ECO:0000256" key="9">
    <source>
        <dbReference type="ARBA" id="ARBA00038897"/>
    </source>
</evidence>
<dbReference type="InterPro" id="IPR016166">
    <property type="entry name" value="FAD-bd_PCMH"/>
</dbReference>
<keyword evidence="8" id="KW-0496">Mitochondrion</keyword>
<dbReference type="PANTHER" id="PTHR11748">
    <property type="entry name" value="D-LACTATE DEHYDROGENASE"/>
    <property type="match status" value="1"/>
</dbReference>
<evidence type="ECO:0000256" key="1">
    <source>
        <dbReference type="ARBA" id="ARBA00001974"/>
    </source>
</evidence>
<sequence>MFAKNAMKPVSRLASLKKPQQQLLSTTLKVRYNSTQSTHNQARTTIRHPPPPPPPVTESAKPENPGTPAWKTILLFLTGSIIGASYVSYKVAKDPPPFLFPKTSTTPLTDVLSPKYGDPSQAIDELTALLGPTKVSKSQVDLDHHSDTYWSTHHATADQRPDIVVFPETTEEVSQVLKICHAHKVPVVPFTGGTSLEGHFTPTRKGICVDLTRMHKIIALHKEDLDVVVQPAVGWEDLRDVLDDHGLLFGPDPGPGACIGGMIGTSCSGTNAARYGTMRENVLGLTVVLADGTIVKTKQRPRKSSAGYNLTGLFIGSEGTLGIVTEATLKLNVKPKFENVVVVSFKTLSDAANTVAEIVQQGIAANALELLDDNMMKFVNESGEVTAKYEETPTLMLKLGGNSKEAAKLTTNTVKEICQRHKSNSFRFAETEEQKFELWNARKSALWSTIGHGKRVVDPDVQVWTTDVAVPMSQLAKSIEQTKAELQAAGFEHSFVGHVGDGNYHALILFKNDPEQHNAVKKLVQSMVDRAIADEGTVTGEHGVGYGKRDYLISESGEDAISLMRKLKFALDPNRIMNPDKVFRIDPNEPEEERH</sequence>
<dbReference type="SUPFAM" id="SSF55103">
    <property type="entry name" value="FAD-linked oxidases, C-terminal domain"/>
    <property type="match status" value="1"/>
</dbReference>
<evidence type="ECO:0000256" key="3">
    <source>
        <dbReference type="ARBA" id="ARBA00008000"/>
    </source>
</evidence>
<keyword evidence="6" id="KW-0809">Transit peptide</keyword>
<dbReference type="InterPro" id="IPR004113">
    <property type="entry name" value="FAD-bd_oxidored_4_C"/>
</dbReference>
<dbReference type="Gene3D" id="1.10.45.10">
    <property type="entry name" value="Vanillyl-alcohol Oxidase, Chain A, domain 4"/>
    <property type="match status" value="1"/>
</dbReference>
<comment type="catalytic activity">
    <reaction evidence="10">
        <text>(R)-lactate + 2 Fe(III)-[cytochrome c] = 2 Fe(II)-[cytochrome c] + pyruvate + 2 H(+)</text>
        <dbReference type="Rhea" id="RHEA:13521"/>
        <dbReference type="Rhea" id="RHEA-COMP:10350"/>
        <dbReference type="Rhea" id="RHEA-COMP:14399"/>
        <dbReference type="ChEBI" id="CHEBI:15361"/>
        <dbReference type="ChEBI" id="CHEBI:15378"/>
        <dbReference type="ChEBI" id="CHEBI:16004"/>
        <dbReference type="ChEBI" id="CHEBI:29033"/>
        <dbReference type="ChEBI" id="CHEBI:29034"/>
        <dbReference type="EC" id="1.1.2.4"/>
    </reaction>
</comment>